<keyword evidence="9" id="KW-0046">Antibiotic resistance</keyword>
<dbReference type="RefSeq" id="WP_075064347.1">
    <property type="nucleotide sequence ID" value="NZ_LGCL01000041.1"/>
</dbReference>
<reference evidence="12 13" key="1">
    <citation type="submission" date="2015-07" db="EMBL/GenBank/DDBJ databases">
        <title>Genome sequence of Ornatilinea apprima DSM 23815.</title>
        <authorList>
            <person name="Hemp J."/>
            <person name="Ward L.M."/>
            <person name="Pace L.A."/>
            <person name="Fischer W.W."/>
        </authorList>
    </citation>
    <scope>NUCLEOTIDE SEQUENCE [LARGE SCALE GENOMIC DNA]</scope>
    <source>
        <strain evidence="12 13">P3M-1</strain>
    </source>
</reference>
<evidence type="ECO:0000256" key="2">
    <source>
        <dbReference type="ARBA" id="ARBA00005487"/>
    </source>
</evidence>
<dbReference type="GO" id="GO:0008649">
    <property type="term" value="F:rRNA methyltransferase activity"/>
    <property type="evidence" value="ECO:0007669"/>
    <property type="project" value="InterPro"/>
</dbReference>
<dbReference type="InterPro" id="IPR029063">
    <property type="entry name" value="SAM-dependent_MTases_sf"/>
</dbReference>
<dbReference type="InterPro" id="IPR010769">
    <property type="entry name" value="rRNA_MeTrfase_GmN_bac"/>
</dbReference>
<evidence type="ECO:0000256" key="9">
    <source>
        <dbReference type="ARBA" id="ARBA00023251"/>
    </source>
</evidence>
<dbReference type="GO" id="GO:0046677">
    <property type="term" value="P:response to antibiotic"/>
    <property type="evidence" value="ECO:0007669"/>
    <property type="project" value="UniProtKB-KW"/>
</dbReference>
<dbReference type="STRING" id="1134406.ADN00_17540"/>
<keyword evidence="6" id="KW-0489">Methyltransferase</keyword>
<sequence length="271" mass="30456">MNGADDLERLVQAVMASPRYAALSEELVRSVGARELQKRRNFKEAVKQTRSKLHQVGAAYQEDNMQYAAWEQELERLPSSVESTELRAFCLRVMAAHASTRERLPILEAFYQELLDHLPPARSLLDVACGLNPLCLPWMKLEENAQYYACDVYTDMVAFLNRFLAHVGAGGGAQVCDLTARVPDVEVDLALVLKTLPCLEQLDKTITPRLLQGLRAKSIVVSFPAHSLGGRSKGMAQFYERQFLQQVEGLPFKASALRFKTELAFLLERVE</sequence>
<dbReference type="SUPFAM" id="SSF53335">
    <property type="entry name" value="S-adenosyl-L-methionine-dependent methyltransferases"/>
    <property type="match status" value="1"/>
</dbReference>
<keyword evidence="7" id="KW-0808">Transferase</keyword>
<dbReference type="Proteomes" id="UP000050417">
    <property type="component" value="Unassembled WGS sequence"/>
</dbReference>
<keyword evidence="8 11" id="KW-0949">S-adenosyl-L-methionine</keyword>
<comment type="catalytic activity">
    <reaction evidence="1">
        <text>guanosine(1405) in 16S rRNA + S-adenosyl-L-methionine = N(7)-methylguanosine(1405) in 16S rRNA + S-adenosyl-L-homocysteine</text>
        <dbReference type="Rhea" id="RHEA:42772"/>
        <dbReference type="Rhea" id="RHEA-COMP:10225"/>
        <dbReference type="Rhea" id="RHEA-COMP:10226"/>
        <dbReference type="ChEBI" id="CHEBI:57856"/>
        <dbReference type="ChEBI" id="CHEBI:59789"/>
        <dbReference type="ChEBI" id="CHEBI:74269"/>
        <dbReference type="ChEBI" id="CHEBI:74480"/>
        <dbReference type="EC" id="2.1.1.179"/>
    </reaction>
</comment>
<evidence type="ECO:0000256" key="11">
    <source>
        <dbReference type="PIRSR" id="PIRSR015852-1"/>
    </source>
</evidence>
<dbReference type="Pfam" id="PF07091">
    <property type="entry name" value="FmrO"/>
    <property type="match status" value="1"/>
</dbReference>
<name>A0A0P6XQ47_9CHLR</name>
<keyword evidence="13" id="KW-1185">Reference proteome</keyword>
<feature type="binding site" evidence="11">
    <location>
        <position position="151"/>
    </location>
    <ligand>
        <name>S-adenosyl-L-methionine</name>
        <dbReference type="ChEBI" id="CHEBI:59789"/>
    </ligand>
</feature>
<protein>
    <recommendedName>
        <fullName evidence="4">16S rRNA (guanine(1405)-N(7))-methyltransferase</fullName>
        <ecNumber evidence="3">2.1.1.179</ecNumber>
    </recommendedName>
    <alternativeName>
        <fullName evidence="10">16S rRNA m7G1405 methyltransferase</fullName>
    </alternativeName>
</protein>
<accession>A0A0P6XQ47</accession>
<feature type="binding site" evidence="11">
    <location>
        <position position="128"/>
    </location>
    <ligand>
        <name>S-adenosyl-L-methionine</name>
        <dbReference type="ChEBI" id="CHEBI:59789"/>
    </ligand>
</feature>
<dbReference type="EMBL" id="LGCL01000041">
    <property type="protein sequence ID" value="KPL71481.1"/>
    <property type="molecule type" value="Genomic_DNA"/>
</dbReference>
<evidence type="ECO:0000313" key="12">
    <source>
        <dbReference type="EMBL" id="KPL71481.1"/>
    </source>
</evidence>
<evidence type="ECO:0000256" key="4">
    <source>
        <dbReference type="ARBA" id="ARBA00015154"/>
    </source>
</evidence>
<comment type="similarity">
    <text evidence="2">Belongs to the methyltransferase superfamily. Aminoglycoside resistance family.</text>
</comment>
<evidence type="ECO:0000256" key="1">
    <source>
        <dbReference type="ARBA" id="ARBA00001643"/>
    </source>
</evidence>
<dbReference type="EC" id="2.1.1.179" evidence="3"/>
<gene>
    <name evidence="12" type="ORF">ADN00_17540</name>
</gene>
<evidence type="ECO:0000256" key="6">
    <source>
        <dbReference type="ARBA" id="ARBA00022603"/>
    </source>
</evidence>
<proteinExistence type="inferred from homology"/>
<evidence type="ECO:0000256" key="10">
    <source>
        <dbReference type="ARBA" id="ARBA00033062"/>
    </source>
</evidence>
<comment type="caution">
    <text evidence="12">The sequence shown here is derived from an EMBL/GenBank/DDBJ whole genome shotgun (WGS) entry which is preliminary data.</text>
</comment>
<feature type="binding site" evidence="11">
    <location>
        <begin position="97"/>
        <end position="103"/>
    </location>
    <ligand>
        <name>S-adenosyl-L-methionine</name>
        <dbReference type="ChEBI" id="CHEBI:59789"/>
    </ligand>
</feature>
<feature type="binding site" evidence="11">
    <location>
        <begin position="177"/>
        <end position="178"/>
    </location>
    <ligand>
        <name>S-adenosyl-L-methionine</name>
        <dbReference type="ChEBI" id="CHEBI:59789"/>
    </ligand>
</feature>
<dbReference type="PIRSF" id="PIRSF015852">
    <property type="entry name" value="RRNA_mtase_Grm"/>
    <property type="match status" value="1"/>
</dbReference>
<dbReference type="AlphaFoldDB" id="A0A0P6XQ47"/>
<dbReference type="Gene3D" id="3.40.50.150">
    <property type="entry name" value="Vaccinia Virus protein VP39"/>
    <property type="match status" value="1"/>
</dbReference>
<keyword evidence="5" id="KW-0698">rRNA processing</keyword>
<feature type="binding site" evidence="11">
    <location>
        <position position="193"/>
    </location>
    <ligand>
        <name>S-adenosyl-L-methionine</name>
        <dbReference type="ChEBI" id="CHEBI:59789"/>
    </ligand>
</feature>
<dbReference type="Gene3D" id="1.10.8.10">
    <property type="entry name" value="DNA helicase RuvA subunit, C-terminal domain"/>
    <property type="match status" value="1"/>
</dbReference>
<evidence type="ECO:0000256" key="3">
    <source>
        <dbReference type="ARBA" id="ARBA00012300"/>
    </source>
</evidence>
<evidence type="ECO:0000313" key="13">
    <source>
        <dbReference type="Proteomes" id="UP000050417"/>
    </source>
</evidence>
<evidence type="ECO:0000256" key="5">
    <source>
        <dbReference type="ARBA" id="ARBA00022552"/>
    </source>
</evidence>
<evidence type="ECO:0000256" key="8">
    <source>
        <dbReference type="ARBA" id="ARBA00022691"/>
    </source>
</evidence>
<evidence type="ECO:0000256" key="7">
    <source>
        <dbReference type="ARBA" id="ARBA00022679"/>
    </source>
</evidence>
<dbReference type="InterPro" id="IPR025981">
    <property type="entry name" value="rRNA_MeTrfase"/>
</dbReference>
<organism evidence="12 13">
    <name type="scientific">Ornatilinea apprima</name>
    <dbReference type="NCBI Taxonomy" id="1134406"/>
    <lineage>
        <taxon>Bacteria</taxon>
        <taxon>Bacillati</taxon>
        <taxon>Chloroflexota</taxon>
        <taxon>Anaerolineae</taxon>
        <taxon>Anaerolineales</taxon>
        <taxon>Anaerolineaceae</taxon>
        <taxon>Ornatilinea</taxon>
    </lineage>
</organism>
<dbReference type="OrthoDB" id="3352509at2"/>